<dbReference type="Proteomes" id="UP001164653">
    <property type="component" value="Chromosome"/>
</dbReference>
<dbReference type="AlphaFoldDB" id="A0A9E8NH75"/>
<dbReference type="KEGG" id="dpf:ON006_11570"/>
<feature type="transmembrane region" description="Helical" evidence="1">
    <location>
        <begin position="7"/>
        <end position="30"/>
    </location>
</feature>
<evidence type="ECO:0000313" key="4">
    <source>
        <dbReference type="Proteomes" id="UP001164653"/>
    </source>
</evidence>
<dbReference type="RefSeq" id="WP_244819945.1">
    <property type="nucleotide sequence ID" value="NZ_CP112998.1"/>
</dbReference>
<protein>
    <submittedName>
        <fullName evidence="3">DUF3592 domain-containing protein</fullName>
    </submittedName>
</protein>
<evidence type="ECO:0000259" key="2">
    <source>
        <dbReference type="Pfam" id="PF12158"/>
    </source>
</evidence>
<reference evidence="3" key="1">
    <citation type="submission" date="2022-11" db="EMBL/GenBank/DDBJ databases">
        <title>Dyadobacter pollutisoli sp. nov., isolated from plastic dumped soil.</title>
        <authorList>
            <person name="Kim J.M."/>
            <person name="Kim K.R."/>
            <person name="Lee J.K."/>
            <person name="Hao L."/>
            <person name="Jeon C.O."/>
        </authorList>
    </citation>
    <scope>NUCLEOTIDE SEQUENCE</scope>
    <source>
        <strain evidence="3">U1</strain>
    </source>
</reference>
<dbReference type="EMBL" id="CP112998">
    <property type="protein sequence ID" value="WAC14576.1"/>
    <property type="molecule type" value="Genomic_DNA"/>
</dbReference>
<keyword evidence="1" id="KW-1133">Transmembrane helix</keyword>
<keyword evidence="1" id="KW-0812">Transmembrane</keyword>
<keyword evidence="1" id="KW-0472">Membrane</keyword>
<keyword evidence="4" id="KW-1185">Reference proteome</keyword>
<sequence length="145" mass="16627">MSKKIPFGDFFVLFFFLVGALFAGISYYIYQGNQSLVKNGIATQGVVIGMHRIDRKKYPVAPSVRYFTRDGKEHVFHSSEGRNPPEYQIGQEVKLYYDPNKPEDVYLEGNYLLVYVFAGMAGVFWLISIWGVPAAVVAIWKWIWS</sequence>
<dbReference type="Pfam" id="PF12158">
    <property type="entry name" value="DUF3592"/>
    <property type="match status" value="1"/>
</dbReference>
<gene>
    <name evidence="3" type="ORF">ON006_11570</name>
</gene>
<feature type="domain" description="DUF3592" evidence="2">
    <location>
        <begin position="43"/>
        <end position="109"/>
    </location>
</feature>
<name>A0A9E8NH75_9BACT</name>
<accession>A0A9E8NH75</accession>
<organism evidence="3 4">
    <name type="scientific">Dyadobacter pollutisoli</name>
    <dbReference type="NCBI Taxonomy" id="2910158"/>
    <lineage>
        <taxon>Bacteria</taxon>
        <taxon>Pseudomonadati</taxon>
        <taxon>Bacteroidota</taxon>
        <taxon>Cytophagia</taxon>
        <taxon>Cytophagales</taxon>
        <taxon>Spirosomataceae</taxon>
        <taxon>Dyadobacter</taxon>
    </lineage>
</organism>
<proteinExistence type="predicted"/>
<feature type="transmembrane region" description="Helical" evidence="1">
    <location>
        <begin position="112"/>
        <end position="140"/>
    </location>
</feature>
<evidence type="ECO:0000313" key="3">
    <source>
        <dbReference type="EMBL" id="WAC14576.1"/>
    </source>
</evidence>
<evidence type="ECO:0000256" key="1">
    <source>
        <dbReference type="SAM" id="Phobius"/>
    </source>
</evidence>
<dbReference type="InterPro" id="IPR021994">
    <property type="entry name" value="DUF3592"/>
</dbReference>